<dbReference type="OrthoDB" id="9791837at2"/>
<sequence length="243" mass="28568">MKNVDQFYLNRWSQNENWSKIGPTKKKRLYNLSMLLNTYFKENKSIQCIDYGCGSGWLFHYLYEMGFENLYGFDVTPSSLEIVQKKFPFIKKLWSVTDAFDQNIPDNFFNLCISSEVYEHITFADKPEYLDKIYKLLAADGYLYLTTPNGKYKKTGILKNEYQPIEDWNKPAEIEKLLKSSGFKILIKNSFYFKPHLSLTHKLLFNTKATKLFTYLGIKSSVDKFIGNNMLGLSTYFFCKKID</sequence>
<organism evidence="1 2">
    <name type="scientific">Bizionia algoritergicola</name>
    <dbReference type="NCBI Taxonomy" id="291187"/>
    <lineage>
        <taxon>Bacteria</taxon>
        <taxon>Pseudomonadati</taxon>
        <taxon>Bacteroidota</taxon>
        <taxon>Flavobacteriia</taxon>
        <taxon>Flavobacteriales</taxon>
        <taxon>Flavobacteriaceae</taxon>
        <taxon>Bizionia</taxon>
    </lineage>
</organism>
<dbReference type="Proteomes" id="UP000324358">
    <property type="component" value="Unassembled WGS sequence"/>
</dbReference>
<dbReference type="EMBL" id="VSKL01000006">
    <property type="protein sequence ID" value="TYB71629.1"/>
    <property type="molecule type" value="Genomic_DNA"/>
</dbReference>
<comment type="caution">
    <text evidence="1">The sequence shown here is derived from an EMBL/GenBank/DDBJ whole genome shotgun (WGS) entry which is preliminary data.</text>
</comment>
<reference evidence="1 2" key="1">
    <citation type="submission" date="2019-08" db="EMBL/GenBank/DDBJ databases">
        <title>Genomes of Antarctic Bizionia species.</title>
        <authorList>
            <person name="Bowman J.P."/>
        </authorList>
    </citation>
    <scope>NUCLEOTIDE SEQUENCE [LARGE SCALE GENOMIC DNA]</scope>
    <source>
        <strain evidence="1 2">APA-1</strain>
    </source>
</reference>
<proteinExistence type="predicted"/>
<evidence type="ECO:0000313" key="2">
    <source>
        <dbReference type="Proteomes" id="UP000324358"/>
    </source>
</evidence>
<dbReference type="InterPro" id="IPR029063">
    <property type="entry name" value="SAM-dependent_MTases_sf"/>
</dbReference>
<protein>
    <submittedName>
        <fullName evidence="1">Class I SAM-dependent methyltransferase</fullName>
    </submittedName>
</protein>
<name>A0A5D0QS20_9FLAO</name>
<dbReference type="Gene3D" id="3.40.50.150">
    <property type="entry name" value="Vaccinia Virus protein VP39"/>
    <property type="match status" value="1"/>
</dbReference>
<keyword evidence="1" id="KW-0489">Methyltransferase</keyword>
<keyword evidence="2" id="KW-1185">Reference proteome</keyword>
<gene>
    <name evidence="1" type="ORF">ES675_13835</name>
</gene>
<dbReference type="CDD" id="cd02440">
    <property type="entry name" value="AdoMet_MTases"/>
    <property type="match status" value="1"/>
</dbReference>
<dbReference type="PANTHER" id="PTHR43861">
    <property type="entry name" value="TRANS-ACONITATE 2-METHYLTRANSFERASE-RELATED"/>
    <property type="match status" value="1"/>
</dbReference>
<accession>A0A5D0QS20</accession>
<keyword evidence="1" id="KW-0808">Transferase</keyword>
<dbReference type="SUPFAM" id="SSF53335">
    <property type="entry name" value="S-adenosyl-L-methionine-dependent methyltransferases"/>
    <property type="match status" value="1"/>
</dbReference>
<dbReference type="AlphaFoldDB" id="A0A5D0QS20"/>
<dbReference type="GO" id="GO:0032259">
    <property type="term" value="P:methylation"/>
    <property type="evidence" value="ECO:0007669"/>
    <property type="project" value="UniProtKB-KW"/>
</dbReference>
<dbReference type="GO" id="GO:0008168">
    <property type="term" value="F:methyltransferase activity"/>
    <property type="evidence" value="ECO:0007669"/>
    <property type="project" value="UniProtKB-KW"/>
</dbReference>
<dbReference type="Pfam" id="PF13489">
    <property type="entry name" value="Methyltransf_23"/>
    <property type="match status" value="1"/>
</dbReference>
<dbReference type="RefSeq" id="WP_148367515.1">
    <property type="nucleotide sequence ID" value="NZ_VSKL01000006.1"/>
</dbReference>
<evidence type="ECO:0000313" key="1">
    <source>
        <dbReference type="EMBL" id="TYB71629.1"/>
    </source>
</evidence>
<dbReference type="PANTHER" id="PTHR43861:SF6">
    <property type="entry name" value="METHYLTRANSFERASE TYPE 11"/>
    <property type="match status" value="1"/>
</dbReference>